<dbReference type="RefSeq" id="WP_049725003.1">
    <property type="nucleotide sequence ID" value="NZ_CP012154.1"/>
</dbReference>
<keyword evidence="2" id="KW-1185">Reference proteome</keyword>
<dbReference type="PANTHER" id="PTHR43544:SF12">
    <property type="entry name" value="NAD(P)-BINDING ROSSMANN-FOLD SUPERFAMILY PROTEIN"/>
    <property type="match status" value="1"/>
</dbReference>
<dbReference type="Gene3D" id="3.40.50.720">
    <property type="entry name" value="NAD(P)-binding Rossmann-like Domain"/>
    <property type="match status" value="1"/>
</dbReference>
<dbReference type="EMBL" id="CP012154">
    <property type="protein sequence ID" value="AKS41363.1"/>
    <property type="molecule type" value="Genomic_DNA"/>
</dbReference>
<dbReference type="SUPFAM" id="SSF51735">
    <property type="entry name" value="NAD(P)-binding Rossmann-fold domains"/>
    <property type="match status" value="1"/>
</dbReference>
<name>A0A0K0XUK4_9GAMM</name>
<dbReference type="PANTHER" id="PTHR43544">
    <property type="entry name" value="SHORT-CHAIN DEHYDROGENASE/REDUCTASE"/>
    <property type="match status" value="1"/>
</dbReference>
<gene>
    <name evidence="1" type="ORF">WM2015_984</name>
</gene>
<dbReference type="KEGG" id="wma:WM2015_984"/>
<dbReference type="GO" id="GO:0016491">
    <property type="term" value="F:oxidoreductase activity"/>
    <property type="evidence" value="ECO:0007669"/>
    <property type="project" value="TreeGrafter"/>
</dbReference>
<dbReference type="STRING" id="1579979.WM2015_984"/>
<accession>A0A0K0XUK4</accession>
<sequence>MSIQSRQAESGATALVVGASRGIGLALVEALLADSRFERVIAAVRQPASAEGLAGLEVAPGRSLEWLELDLDRPATIEAVGETLDRRGWRPSLLIHAAGLLHEAPELQPEKRLEDLDAASLARVFAVNTIGPALVLKALLPRMDRDRRAVAAVISARVGSIGDNRLGGWYAYRASKAALNQILRTASIEARRRFPNCILAALHPGTTDTGLSKPFQANVPDEKLFAPSFTAKRLLAVMEGLGIDDSGGFFAWDGQSIPW</sequence>
<dbReference type="InterPro" id="IPR036291">
    <property type="entry name" value="NAD(P)-bd_dom_sf"/>
</dbReference>
<dbReference type="GO" id="GO:0005737">
    <property type="term" value="C:cytoplasm"/>
    <property type="evidence" value="ECO:0007669"/>
    <property type="project" value="TreeGrafter"/>
</dbReference>
<dbReference type="CDD" id="cd05325">
    <property type="entry name" value="carb_red_sniffer_like_SDR_c"/>
    <property type="match status" value="1"/>
</dbReference>
<reference evidence="1 2" key="1">
    <citation type="submission" date="2015-07" db="EMBL/GenBank/DDBJ databases">
        <authorList>
            <person name="Noorani M."/>
        </authorList>
    </citation>
    <scope>NUCLEOTIDE SEQUENCE [LARGE SCALE GENOMIC DNA]</scope>
    <source>
        <strain evidence="1 2">KCTC 42284</strain>
    </source>
</reference>
<dbReference type="InterPro" id="IPR051468">
    <property type="entry name" value="Fungal_SecMetab_SDRs"/>
</dbReference>
<dbReference type="AlphaFoldDB" id="A0A0K0XUK4"/>
<proteinExistence type="predicted"/>
<organism evidence="1 2">
    <name type="scientific">Wenzhouxiangella marina</name>
    <dbReference type="NCBI Taxonomy" id="1579979"/>
    <lineage>
        <taxon>Bacteria</taxon>
        <taxon>Pseudomonadati</taxon>
        <taxon>Pseudomonadota</taxon>
        <taxon>Gammaproteobacteria</taxon>
        <taxon>Chromatiales</taxon>
        <taxon>Wenzhouxiangellaceae</taxon>
        <taxon>Wenzhouxiangella</taxon>
    </lineage>
</organism>
<dbReference type="InterPro" id="IPR002347">
    <property type="entry name" value="SDR_fam"/>
</dbReference>
<dbReference type="Proteomes" id="UP000066624">
    <property type="component" value="Chromosome"/>
</dbReference>
<dbReference type="OrthoDB" id="9785826at2"/>
<evidence type="ECO:0000313" key="1">
    <source>
        <dbReference type="EMBL" id="AKS41363.1"/>
    </source>
</evidence>
<protein>
    <submittedName>
        <fullName evidence="1">Short chain dehydrogenase/reductase family oxidoreductase</fullName>
    </submittedName>
</protein>
<dbReference type="PRINTS" id="PR00081">
    <property type="entry name" value="GDHRDH"/>
</dbReference>
<evidence type="ECO:0000313" key="2">
    <source>
        <dbReference type="Proteomes" id="UP000066624"/>
    </source>
</evidence>
<dbReference type="Pfam" id="PF00106">
    <property type="entry name" value="adh_short"/>
    <property type="match status" value="1"/>
</dbReference>